<comment type="caution">
    <text evidence="1">The sequence shown here is derived from an EMBL/GenBank/DDBJ whole genome shotgun (WGS) entry which is preliminary data.</text>
</comment>
<gene>
    <name evidence="1" type="ORF">J437_LFUL012113</name>
</gene>
<dbReference type="OrthoDB" id="8067290at2759"/>
<evidence type="ECO:0000313" key="2">
    <source>
        <dbReference type="Proteomes" id="UP000792457"/>
    </source>
</evidence>
<dbReference type="Proteomes" id="UP000792457">
    <property type="component" value="Unassembled WGS sequence"/>
</dbReference>
<dbReference type="EMBL" id="KZ308620">
    <property type="protein sequence ID" value="KAG8232467.1"/>
    <property type="molecule type" value="Genomic_DNA"/>
</dbReference>
<name>A0A8K0KDK2_LADFU</name>
<dbReference type="AlphaFoldDB" id="A0A8K0KDK2"/>
<sequence>MMRVLKLQYEEHQHLEKILGNIVLGLISQVPSDYMHLVCLGVMSAYFVLAIDTFGRTLFLVVGPLLQRGPHYTYMVKDVQKLYGELLMIFNFCNLLHFSNDVAYFGHLDQFSAFPFGNCMGKIKKLVRSTNHPLQQNPKA</sequence>
<evidence type="ECO:0000313" key="1">
    <source>
        <dbReference type="EMBL" id="KAG8232467.1"/>
    </source>
</evidence>
<protein>
    <submittedName>
        <fullName evidence="1">Uncharacterized protein</fullName>
    </submittedName>
</protein>
<reference evidence="1" key="2">
    <citation type="submission" date="2017-10" db="EMBL/GenBank/DDBJ databases">
        <title>Ladona fulva Genome sequencing and assembly.</title>
        <authorList>
            <person name="Murali S."/>
            <person name="Richards S."/>
            <person name="Bandaranaike D."/>
            <person name="Bellair M."/>
            <person name="Blankenburg K."/>
            <person name="Chao H."/>
            <person name="Dinh H."/>
            <person name="Doddapaneni H."/>
            <person name="Dugan-Rocha S."/>
            <person name="Elkadiri S."/>
            <person name="Gnanaolivu R."/>
            <person name="Hernandez B."/>
            <person name="Skinner E."/>
            <person name="Javaid M."/>
            <person name="Lee S."/>
            <person name="Li M."/>
            <person name="Ming W."/>
            <person name="Munidasa M."/>
            <person name="Muniz J."/>
            <person name="Nguyen L."/>
            <person name="Hughes D."/>
            <person name="Osuji N."/>
            <person name="Pu L.-L."/>
            <person name="Puazo M."/>
            <person name="Qu C."/>
            <person name="Quiroz J."/>
            <person name="Raj R."/>
            <person name="Weissenberger G."/>
            <person name="Xin Y."/>
            <person name="Zou X."/>
            <person name="Han Y."/>
            <person name="Worley K."/>
            <person name="Muzny D."/>
            <person name="Gibbs R."/>
        </authorList>
    </citation>
    <scope>NUCLEOTIDE SEQUENCE</scope>
    <source>
        <strain evidence="1">Sampled in the wild</strain>
    </source>
</reference>
<proteinExistence type="predicted"/>
<organism evidence="1 2">
    <name type="scientific">Ladona fulva</name>
    <name type="common">Scarce chaser dragonfly</name>
    <name type="synonym">Libellula fulva</name>
    <dbReference type="NCBI Taxonomy" id="123851"/>
    <lineage>
        <taxon>Eukaryota</taxon>
        <taxon>Metazoa</taxon>
        <taxon>Ecdysozoa</taxon>
        <taxon>Arthropoda</taxon>
        <taxon>Hexapoda</taxon>
        <taxon>Insecta</taxon>
        <taxon>Pterygota</taxon>
        <taxon>Palaeoptera</taxon>
        <taxon>Odonata</taxon>
        <taxon>Epiprocta</taxon>
        <taxon>Anisoptera</taxon>
        <taxon>Libelluloidea</taxon>
        <taxon>Libellulidae</taxon>
        <taxon>Ladona</taxon>
    </lineage>
</organism>
<keyword evidence="2" id="KW-1185">Reference proteome</keyword>
<reference evidence="1" key="1">
    <citation type="submission" date="2013-04" db="EMBL/GenBank/DDBJ databases">
        <authorList>
            <person name="Qu J."/>
            <person name="Murali S.C."/>
            <person name="Bandaranaike D."/>
            <person name="Bellair M."/>
            <person name="Blankenburg K."/>
            <person name="Chao H."/>
            <person name="Dinh H."/>
            <person name="Doddapaneni H."/>
            <person name="Downs B."/>
            <person name="Dugan-Rocha S."/>
            <person name="Elkadiri S."/>
            <person name="Gnanaolivu R.D."/>
            <person name="Hernandez B."/>
            <person name="Javaid M."/>
            <person name="Jayaseelan J.C."/>
            <person name="Lee S."/>
            <person name="Li M."/>
            <person name="Ming W."/>
            <person name="Munidasa M."/>
            <person name="Muniz J."/>
            <person name="Nguyen L."/>
            <person name="Ongeri F."/>
            <person name="Osuji N."/>
            <person name="Pu L.-L."/>
            <person name="Puazo M."/>
            <person name="Qu C."/>
            <person name="Quiroz J."/>
            <person name="Raj R."/>
            <person name="Weissenberger G."/>
            <person name="Xin Y."/>
            <person name="Zou X."/>
            <person name="Han Y."/>
            <person name="Richards S."/>
            <person name="Worley K."/>
            <person name="Muzny D."/>
            <person name="Gibbs R."/>
        </authorList>
    </citation>
    <scope>NUCLEOTIDE SEQUENCE</scope>
    <source>
        <strain evidence="1">Sampled in the wild</strain>
    </source>
</reference>
<accession>A0A8K0KDK2</accession>